<accession>A0A8H7NT92</accession>
<dbReference type="AlphaFoldDB" id="A0A8H7NT92"/>
<evidence type="ECO:0000313" key="2">
    <source>
        <dbReference type="EMBL" id="KAF9801069.1"/>
    </source>
</evidence>
<evidence type="ECO:0000256" key="1">
    <source>
        <dbReference type="SAM" id="MobiDB-lite"/>
    </source>
</evidence>
<gene>
    <name evidence="2" type="ORF">IEO21_10211</name>
</gene>
<dbReference type="Proteomes" id="UP000639403">
    <property type="component" value="Unassembled WGS sequence"/>
</dbReference>
<feature type="compositionally biased region" description="Polar residues" evidence="1">
    <location>
        <begin position="8"/>
        <end position="23"/>
    </location>
</feature>
<evidence type="ECO:0000313" key="3">
    <source>
        <dbReference type="Proteomes" id="UP000639403"/>
    </source>
</evidence>
<organism evidence="2 3">
    <name type="scientific">Rhodonia placenta</name>
    <dbReference type="NCBI Taxonomy" id="104341"/>
    <lineage>
        <taxon>Eukaryota</taxon>
        <taxon>Fungi</taxon>
        <taxon>Dikarya</taxon>
        <taxon>Basidiomycota</taxon>
        <taxon>Agaricomycotina</taxon>
        <taxon>Agaricomycetes</taxon>
        <taxon>Polyporales</taxon>
        <taxon>Adustoporiaceae</taxon>
        <taxon>Rhodonia</taxon>
    </lineage>
</organism>
<proteinExistence type="predicted"/>
<dbReference type="EMBL" id="JADOXO010000706">
    <property type="protein sequence ID" value="KAF9801069.1"/>
    <property type="molecule type" value="Genomic_DNA"/>
</dbReference>
<sequence length="23" mass="2370">MLPALARKTSSLAIPGSSSKTPR</sequence>
<protein>
    <submittedName>
        <fullName evidence="2">Uncharacterized protein</fullName>
    </submittedName>
</protein>
<feature type="region of interest" description="Disordered" evidence="1">
    <location>
        <begin position="1"/>
        <end position="23"/>
    </location>
</feature>
<comment type="caution">
    <text evidence="2">The sequence shown here is derived from an EMBL/GenBank/DDBJ whole genome shotgun (WGS) entry which is preliminary data.</text>
</comment>
<reference evidence="2" key="2">
    <citation type="journal article" name="Front. Microbiol.">
        <title>Degradative Capacity of Two Strains of Rhodonia placenta: From Phenotype to Genotype.</title>
        <authorList>
            <person name="Kolle M."/>
            <person name="Horta M.A.C."/>
            <person name="Nowrousian M."/>
            <person name="Ohm R.A."/>
            <person name="Benz J.P."/>
            <person name="Pilgard A."/>
        </authorList>
    </citation>
    <scope>NUCLEOTIDE SEQUENCE</scope>
    <source>
        <strain evidence="2">FPRL280</strain>
    </source>
</reference>
<name>A0A8H7NT92_9APHY</name>
<reference evidence="2" key="1">
    <citation type="submission" date="2020-11" db="EMBL/GenBank/DDBJ databases">
        <authorList>
            <person name="Koelle M."/>
            <person name="Horta M.A.C."/>
            <person name="Nowrousian M."/>
            <person name="Ohm R.A."/>
            <person name="Benz P."/>
            <person name="Pilgard A."/>
        </authorList>
    </citation>
    <scope>NUCLEOTIDE SEQUENCE</scope>
    <source>
        <strain evidence="2">FPRL280</strain>
    </source>
</reference>